<organism evidence="1">
    <name type="scientific">gut metagenome</name>
    <dbReference type="NCBI Taxonomy" id="749906"/>
    <lineage>
        <taxon>unclassified sequences</taxon>
        <taxon>metagenomes</taxon>
        <taxon>organismal metagenomes</taxon>
    </lineage>
</organism>
<comment type="caution">
    <text evidence="1">The sequence shown here is derived from an EMBL/GenBank/DDBJ whole genome shotgun (WGS) entry which is preliminary data.</text>
</comment>
<protein>
    <submittedName>
        <fullName evidence="1">Secreted protein</fullName>
    </submittedName>
</protein>
<sequence length="335" mass="37839">MKHLKIGLLLLYLALATTLQAAIKDTLAVHLVETSAGKTWQVEIALENRLNNNLTAFQMDLHLPEGFDFDEQSWTTATRLLGHTTALAFQKERQLRVLAYSPTNVAIPGNTGTLFRFALHKRPNVPQGDYALTIDSVFFSKRDGTELILPEVHTTLGYHIFHDVVYRVDGAEFLRQPVGEGLPIPPVTPPEKEGHHFVEWTGLPTRMPTHDLTVDAVYAVNTYSITYYLDEVEYGKQTVKYGEKIVPLTVSDTDEKHFLGWENLPETMPAHDLDIYGRTEATGIDTIEADTRVTVYNLQGHCLHTGADWHKVRFLLRPGCYIINGKLVYWSSPKK</sequence>
<accession>J9C979</accession>
<proteinExistence type="predicted"/>
<dbReference type="AlphaFoldDB" id="J9C979"/>
<gene>
    <name evidence="1" type="ORF">EVA_15435</name>
</gene>
<reference evidence="1" key="1">
    <citation type="journal article" date="2012" name="PLoS ONE">
        <title>Gene sets for utilization of primary and secondary nutrition supplies in the distal gut of endangered iberian lynx.</title>
        <authorList>
            <person name="Alcaide M."/>
            <person name="Messina E."/>
            <person name="Richter M."/>
            <person name="Bargiela R."/>
            <person name="Peplies J."/>
            <person name="Huws S.A."/>
            <person name="Newbold C.J."/>
            <person name="Golyshin P.N."/>
            <person name="Simon M.A."/>
            <person name="Lopez G."/>
            <person name="Yakimov M.M."/>
            <person name="Ferrer M."/>
        </authorList>
    </citation>
    <scope>NUCLEOTIDE SEQUENCE</scope>
</reference>
<name>J9C979_9ZZZZ</name>
<evidence type="ECO:0000313" key="1">
    <source>
        <dbReference type="EMBL" id="EJW96455.1"/>
    </source>
</evidence>
<dbReference type="EMBL" id="AMCI01005278">
    <property type="protein sequence ID" value="EJW96455.1"/>
    <property type="molecule type" value="Genomic_DNA"/>
</dbReference>